<keyword evidence="8" id="KW-0470">Melanin biosynthesis</keyword>
<name>A0AA39YEC9_9PEZI</name>
<keyword evidence="6" id="KW-0186">Copper</keyword>
<evidence type="ECO:0000256" key="8">
    <source>
        <dbReference type="ARBA" id="ARBA00023101"/>
    </source>
</evidence>
<comment type="cofactor">
    <cofactor evidence="1">
        <name>Cu(2+)</name>
        <dbReference type="ChEBI" id="CHEBI:29036"/>
    </cofactor>
</comment>
<organism evidence="13 14">
    <name type="scientific">Cercophora newfieldiana</name>
    <dbReference type="NCBI Taxonomy" id="92897"/>
    <lineage>
        <taxon>Eukaryota</taxon>
        <taxon>Fungi</taxon>
        <taxon>Dikarya</taxon>
        <taxon>Ascomycota</taxon>
        <taxon>Pezizomycotina</taxon>
        <taxon>Sordariomycetes</taxon>
        <taxon>Sordariomycetidae</taxon>
        <taxon>Sordariales</taxon>
        <taxon>Lasiosphaeriaceae</taxon>
        <taxon>Cercophora</taxon>
    </lineage>
</organism>
<dbReference type="Proteomes" id="UP001174936">
    <property type="component" value="Unassembled WGS sequence"/>
</dbReference>
<comment type="caution">
    <text evidence="13">The sequence shown here is derived from an EMBL/GenBank/DDBJ whole genome shotgun (WGS) entry which is preliminary data.</text>
</comment>
<dbReference type="Pfam" id="PF18132">
    <property type="entry name" value="Tyrosinase_C"/>
    <property type="match status" value="1"/>
</dbReference>
<evidence type="ECO:0000256" key="11">
    <source>
        <dbReference type="SAM" id="MobiDB-lite"/>
    </source>
</evidence>
<feature type="region of interest" description="Disordered" evidence="11">
    <location>
        <begin position="439"/>
        <end position="458"/>
    </location>
</feature>
<evidence type="ECO:0000313" key="14">
    <source>
        <dbReference type="Proteomes" id="UP001174936"/>
    </source>
</evidence>
<dbReference type="AlphaFoldDB" id="A0AA39YEC9"/>
<evidence type="ECO:0000256" key="2">
    <source>
        <dbReference type="ARBA" id="ARBA00009928"/>
    </source>
</evidence>
<dbReference type="PROSITE" id="PS00498">
    <property type="entry name" value="TYROSINASE_2"/>
    <property type="match status" value="1"/>
</dbReference>
<dbReference type="PRINTS" id="PR00092">
    <property type="entry name" value="TYROSINASE"/>
</dbReference>
<dbReference type="SUPFAM" id="SSF48056">
    <property type="entry name" value="Di-copper centre-containing domain"/>
    <property type="match status" value="1"/>
</dbReference>
<dbReference type="InterPro" id="IPR050316">
    <property type="entry name" value="Tyrosinase/Hemocyanin"/>
</dbReference>
<evidence type="ECO:0000259" key="12">
    <source>
        <dbReference type="PROSITE" id="PS00498"/>
    </source>
</evidence>
<dbReference type="Gene3D" id="1.10.1280.10">
    <property type="entry name" value="Di-copper center containing domain from catechol oxidase"/>
    <property type="match status" value="1"/>
</dbReference>
<dbReference type="Pfam" id="PF00264">
    <property type="entry name" value="Tyrosinase"/>
    <property type="match status" value="1"/>
</dbReference>
<keyword evidence="14" id="KW-1185">Reference proteome</keyword>
<keyword evidence="7" id="KW-0503">Monooxygenase</keyword>
<evidence type="ECO:0000256" key="1">
    <source>
        <dbReference type="ARBA" id="ARBA00001973"/>
    </source>
</evidence>
<gene>
    <name evidence="13" type="ORF">B0T16DRAFT_403180</name>
</gene>
<protein>
    <recommendedName>
        <fullName evidence="3">tyrosinase</fullName>
        <ecNumber evidence="3">1.14.18.1</ecNumber>
    </recommendedName>
</protein>
<evidence type="ECO:0000256" key="9">
    <source>
        <dbReference type="ARBA" id="ARBA00048233"/>
    </source>
</evidence>
<keyword evidence="4" id="KW-0479">Metal-binding</keyword>
<accession>A0AA39YEC9</accession>
<dbReference type="PANTHER" id="PTHR11474">
    <property type="entry name" value="TYROSINASE FAMILY MEMBER"/>
    <property type="match status" value="1"/>
</dbReference>
<evidence type="ECO:0000256" key="7">
    <source>
        <dbReference type="ARBA" id="ARBA00023033"/>
    </source>
</evidence>
<dbReference type="GO" id="GO:0004503">
    <property type="term" value="F:tyrosinase activity"/>
    <property type="evidence" value="ECO:0007669"/>
    <property type="project" value="UniProtKB-EC"/>
</dbReference>
<evidence type="ECO:0000313" key="13">
    <source>
        <dbReference type="EMBL" id="KAK0651104.1"/>
    </source>
</evidence>
<dbReference type="EC" id="1.14.18.1" evidence="3"/>
<reference evidence="13" key="1">
    <citation type="submission" date="2023-06" db="EMBL/GenBank/DDBJ databases">
        <title>Genome-scale phylogeny and comparative genomics of the fungal order Sordariales.</title>
        <authorList>
            <consortium name="Lawrence Berkeley National Laboratory"/>
            <person name="Hensen N."/>
            <person name="Bonometti L."/>
            <person name="Westerberg I."/>
            <person name="Brannstrom I.O."/>
            <person name="Guillou S."/>
            <person name="Cros-Aarteil S."/>
            <person name="Calhoun S."/>
            <person name="Haridas S."/>
            <person name="Kuo A."/>
            <person name="Mondo S."/>
            <person name="Pangilinan J."/>
            <person name="Riley R."/>
            <person name="Labutti K."/>
            <person name="Andreopoulos B."/>
            <person name="Lipzen A."/>
            <person name="Chen C."/>
            <person name="Yanf M."/>
            <person name="Daum C."/>
            <person name="Ng V."/>
            <person name="Clum A."/>
            <person name="Steindorff A."/>
            <person name="Ohm R."/>
            <person name="Martin F."/>
            <person name="Silar P."/>
            <person name="Natvig D."/>
            <person name="Lalanne C."/>
            <person name="Gautier V."/>
            <person name="Ament-Velasquez S.L."/>
            <person name="Kruys A."/>
            <person name="Hutchinson M.I."/>
            <person name="Powell A.J."/>
            <person name="Barry K."/>
            <person name="Miller A.N."/>
            <person name="Grigoriev I.V."/>
            <person name="Debuchy R."/>
            <person name="Gladieux P."/>
            <person name="Thoren M.H."/>
            <person name="Johannesson H."/>
        </authorList>
    </citation>
    <scope>NUCLEOTIDE SEQUENCE</scope>
    <source>
        <strain evidence="13">SMH2532-1</strain>
    </source>
</reference>
<evidence type="ECO:0000256" key="4">
    <source>
        <dbReference type="ARBA" id="ARBA00022723"/>
    </source>
</evidence>
<dbReference type="InterPro" id="IPR008922">
    <property type="entry name" value="Di-copper_centre_dom_sf"/>
</dbReference>
<evidence type="ECO:0000256" key="10">
    <source>
        <dbReference type="ARBA" id="ARBA00048881"/>
    </source>
</evidence>
<dbReference type="Gene3D" id="2.60.310.20">
    <property type="match status" value="1"/>
</dbReference>
<proteinExistence type="inferred from homology"/>
<evidence type="ECO:0000256" key="3">
    <source>
        <dbReference type="ARBA" id="ARBA00011906"/>
    </source>
</evidence>
<keyword evidence="5" id="KW-0560">Oxidoreductase</keyword>
<dbReference type="EMBL" id="JAULSV010000002">
    <property type="protein sequence ID" value="KAK0651104.1"/>
    <property type="molecule type" value="Genomic_DNA"/>
</dbReference>
<evidence type="ECO:0000256" key="5">
    <source>
        <dbReference type="ARBA" id="ARBA00023002"/>
    </source>
</evidence>
<dbReference type="InterPro" id="IPR041640">
    <property type="entry name" value="Tyrosinase_C"/>
</dbReference>
<evidence type="ECO:0000256" key="6">
    <source>
        <dbReference type="ARBA" id="ARBA00023008"/>
    </source>
</evidence>
<dbReference type="PANTHER" id="PTHR11474:SF76">
    <property type="entry name" value="SHKT DOMAIN-CONTAINING PROTEIN"/>
    <property type="match status" value="1"/>
</dbReference>
<feature type="domain" description="Tyrosinase copper-binding" evidence="12">
    <location>
        <begin position="275"/>
        <end position="286"/>
    </location>
</feature>
<comment type="similarity">
    <text evidence="2">Belongs to the tyrosinase family.</text>
</comment>
<sequence>MSIPLPKEAVVVAGIKGPVAPRLEIRDLVKNKAMWYLFLKGLQSFQREDAKSPRSYYAISGIHGRPYTPYNDVVGRKLSREEIGDVGGYCAHTSIVFATWHRPFLALFEQELWRHVQKEAAKLNDPTGAIKKAAQAVRLPYWDWALPKSMQSEFWPQVFEAPTLTVEGFGTVDPNPLATFSLKGLSIRPGETWAFNGERTSRLPGLGTKLGQAIAARNTSVSKLMFTEVDWLTFSNNGYRRAQNPSQFASIEEVHDKIHIELGRTMGSVDTSAFDPVFWLHHCNIDRLTAVRQAIWPQYYISEKGQKVGGNGTNFVAQTGDFQNNKTPLKPFWRVAPTAADAVSTAKYDAVFWNSQQVETTEIFGYTYPETFDRATVKDAAKFSVIVKARADVLYPADLTPRFMGFARMAAPHDAIVAQEPLKVTEMLKVEAIPVEETAEATTAEAPAEAAPEAAPEVPSAPIVAPLEATTSEIAVDSGTQTRDSKDLIEPDNTYTDWSVNIRATKHVLGKPYQVIVFDGPFNPDPARWTSEYNKVDTVAVLGQGGDTACAKCREDQAHDTAVAGVVSLTSALIQDYMEGELASLKPEHVVPFLRTNLHWRVLVDGETDVPREEVPGLVVCVSSTTVSFDENGIPVYSTETTLHPEITDGRPAGLNVGGEP</sequence>
<comment type="catalytic activity">
    <reaction evidence="9">
        <text>2 L-dopa + O2 = 2 L-dopaquinone + 2 H2O</text>
        <dbReference type="Rhea" id="RHEA:34287"/>
        <dbReference type="ChEBI" id="CHEBI:15377"/>
        <dbReference type="ChEBI" id="CHEBI:15379"/>
        <dbReference type="ChEBI" id="CHEBI:57504"/>
        <dbReference type="ChEBI" id="CHEBI:57924"/>
        <dbReference type="EC" id="1.14.18.1"/>
    </reaction>
</comment>
<dbReference type="GO" id="GO:0046872">
    <property type="term" value="F:metal ion binding"/>
    <property type="evidence" value="ECO:0007669"/>
    <property type="project" value="UniProtKB-KW"/>
</dbReference>
<dbReference type="GO" id="GO:0042438">
    <property type="term" value="P:melanin biosynthetic process"/>
    <property type="evidence" value="ECO:0007669"/>
    <property type="project" value="UniProtKB-KW"/>
</dbReference>
<comment type="catalytic activity">
    <reaction evidence="10">
        <text>L-tyrosine + O2 = L-dopaquinone + H2O</text>
        <dbReference type="Rhea" id="RHEA:18117"/>
        <dbReference type="ChEBI" id="CHEBI:15377"/>
        <dbReference type="ChEBI" id="CHEBI:15379"/>
        <dbReference type="ChEBI" id="CHEBI:57924"/>
        <dbReference type="ChEBI" id="CHEBI:58315"/>
        <dbReference type="EC" id="1.14.18.1"/>
    </reaction>
</comment>
<dbReference type="InterPro" id="IPR002227">
    <property type="entry name" value="Tyrosinase_Cu-bd"/>
</dbReference>